<organism evidence="1 2">
    <name type="scientific">Reticulomyxa filosa</name>
    <dbReference type="NCBI Taxonomy" id="46433"/>
    <lineage>
        <taxon>Eukaryota</taxon>
        <taxon>Sar</taxon>
        <taxon>Rhizaria</taxon>
        <taxon>Retaria</taxon>
        <taxon>Foraminifera</taxon>
        <taxon>Monothalamids</taxon>
        <taxon>Reticulomyxidae</taxon>
        <taxon>Reticulomyxa</taxon>
    </lineage>
</organism>
<evidence type="ECO:0000313" key="2">
    <source>
        <dbReference type="Proteomes" id="UP000023152"/>
    </source>
</evidence>
<dbReference type="EMBL" id="ASPP01019491">
    <property type="protein sequence ID" value="ETO15073.1"/>
    <property type="molecule type" value="Genomic_DNA"/>
</dbReference>
<proteinExistence type="predicted"/>
<reference evidence="1 2" key="1">
    <citation type="journal article" date="2013" name="Curr. Biol.">
        <title>The Genome of the Foraminiferan Reticulomyxa filosa.</title>
        <authorList>
            <person name="Glockner G."/>
            <person name="Hulsmann N."/>
            <person name="Schleicher M."/>
            <person name="Noegel A.A."/>
            <person name="Eichinger L."/>
            <person name="Gallinger C."/>
            <person name="Pawlowski J."/>
            <person name="Sierra R."/>
            <person name="Euteneuer U."/>
            <person name="Pillet L."/>
            <person name="Moustafa A."/>
            <person name="Platzer M."/>
            <person name="Groth M."/>
            <person name="Szafranski K."/>
            <person name="Schliwa M."/>
        </authorList>
    </citation>
    <scope>NUCLEOTIDE SEQUENCE [LARGE SCALE GENOMIC DNA]</scope>
</reference>
<evidence type="ECO:0008006" key="3">
    <source>
        <dbReference type="Google" id="ProtNLM"/>
    </source>
</evidence>
<keyword evidence="2" id="KW-1185">Reference proteome</keyword>
<name>X6MM29_RETFI</name>
<dbReference type="AlphaFoldDB" id="X6MM29"/>
<protein>
    <recommendedName>
        <fullName evidence="3">TRAF-type domain-containing protein</fullName>
    </recommendedName>
</protein>
<dbReference type="Gene3D" id="3.30.40.10">
    <property type="entry name" value="Zinc/RING finger domain, C3HC4 (zinc finger)"/>
    <property type="match status" value="1"/>
</dbReference>
<comment type="caution">
    <text evidence="1">The sequence shown here is derived from an EMBL/GenBank/DDBJ whole genome shotgun (WGS) entry which is preliminary data.</text>
</comment>
<dbReference type="Proteomes" id="UP000023152">
    <property type="component" value="Unassembled WGS sequence"/>
</dbReference>
<sequence>MNKVENEKLEEEFQIGVAPVSVDPQSCFNKNWLLQLNQEEQICHLICLICKQVANNPVEINCAQHKDIDKTLIAGKDCLKQFLLNNNNTCPAQPHDGCQYHEWKTLKLQIDDLKVACPNQFQHESMTTICNFKGKIKDFKEHLCSLQMSVCWFKQFGCDHLCIKKDLKNHLISEMKYHFDLVMKKILSMQEIIRRQHVTCIFFSYQTNKQTNKQTKIKKNRKR</sequence>
<dbReference type="InterPro" id="IPR013083">
    <property type="entry name" value="Znf_RING/FYVE/PHD"/>
</dbReference>
<dbReference type="OrthoDB" id="9049620at2759"/>
<gene>
    <name evidence="1" type="ORF">RFI_22292</name>
</gene>
<accession>X6MM29</accession>
<evidence type="ECO:0000313" key="1">
    <source>
        <dbReference type="EMBL" id="ETO15073.1"/>
    </source>
</evidence>